<dbReference type="Gene3D" id="2.130.10.10">
    <property type="entry name" value="YVTN repeat-like/Quinoprotein amine dehydrogenase"/>
    <property type="match status" value="1"/>
</dbReference>
<dbReference type="InterPro" id="IPR052208">
    <property type="entry name" value="DmX-like/RAVE_component"/>
</dbReference>
<dbReference type="SUPFAM" id="SSF50978">
    <property type="entry name" value="WD40 repeat-like"/>
    <property type="match status" value="1"/>
</dbReference>
<proteinExistence type="predicted"/>
<dbReference type="STRING" id="97359.A0A550CME1"/>
<sequence length="1347" mass="149877">MLDLQQSILGSPSGALQHLALPVRRLWCLYPSADSVIVLNARTLAVVRVLAFWEAFPSTRHSAESVSCVSVDSDMKLIVASMNTRVAAWSLTGAHQDAWKVHSAFALPPTHAVTALDTKSGLLAIGSERALALYTLILENDLPTWSQKWAVSAKAPFLTRFAPSLMYIATASRSDNVVRTYSLTTGRLSQSIPHPRPVTNIVWRYTQASSRVFHFDSYTHSDDLILYTITSDSVLRVFLPVLDAPQQLQLHMSLDLFSSVPFSVASSYTESSSIFCLNRQALERALQHIVENAQHGDDDVRLKEIREEAWDLFLRALPDGSLVISAVANVDRRPPTLLRQFTLQHSTAGVLPDVPAHLYIHPHDTAATMTLVSTPPLRSYALRPALFFGAEGAGLKLQAALPDRGPWEAPGAQRDIVRFIRTPEGRGVCVIRGASGEIWSVAGGKGATLTMTDAWDSADFVVPLDGGRNFVTYHASESVLRLHSAHSCTLAIPEIKYLFSMPSTTGRHDSLYGIAPDGSVLHIHVDGRDADGDIDGGCKGSDPRALSIHCHAALPLPAPPALVRQVDPMAWGLGHPWMEHDVLLSVSDAGDLNFWVPEAPETHGWRCTGAVRTGRRGITKARCSSAKKTALIAPTDGGEELTIWDSHESEFASGLEFRRVFSDRINDLDWTATPDMQSILAVGFLHHVELLCQQRMTYFDEGPGWAMCWRVEIGNFIPHPISDSIWLADGALLVGAGHQMLLYAQAAGGGRDETLFEYAARQNGPLPDYHPQMLLQCLLWDKVELVKEIIVNLAKDFERRKPGEVLWHTEMPLERFLRKGQSPEHGAMQKKRYTILFNENNLVDECEEGFSRKLVARLLDALERDPLPYLTFSERAHLVVLVQTTLEIDEHRRALDSNGLRYLISMRSFYIHNSRASRPSNPSGPVPSLPRRRERLRYRDMIWAYHSECQQLLLDASKAACDGKMTWADARALGVPIWLTSQDALRSEMEVIARNEYMAGENRDPVACSLFYFALGKVKLVQGLWRQAAWHKEQAVMLKFLSHDFGEARWRTAALKNAYALLSKRRFEYAAAFFLLGGALKDAVAVCVKQLDDFQLAVTLTRIVENSNDGPVLRDILNNTVLPKAFREGNRWLGGWAFWLLHRRDLAVRILVTPLQELSQELDILVDEIGEPHYDDTSLALLFAQLRSKTLQAAKGASEISGRLEFNFVLQIARVFSRMGCHVLALDLVRSWSFERPSAPIQNRQPANGADEDKRPSSPIAQRSLFHHHSAPHKRQSSMIIDMDIPSSGSTPRATSPAIPEPIPEDPSQKKTEADVDLKARKAGLGSLMQSAKKDVSVPEFDMSAFF</sequence>
<feature type="domain" description="RAVE complex protein Rav1 C-terminal" evidence="2">
    <location>
        <begin position="601"/>
        <end position="1228"/>
    </location>
</feature>
<dbReference type="InterPro" id="IPR022033">
    <property type="entry name" value="Rav1p_C"/>
</dbReference>
<dbReference type="GO" id="GO:0043291">
    <property type="term" value="C:RAVE complex"/>
    <property type="evidence" value="ECO:0007669"/>
    <property type="project" value="TreeGrafter"/>
</dbReference>
<dbReference type="InterPro" id="IPR015943">
    <property type="entry name" value="WD40/YVTN_repeat-like_dom_sf"/>
</dbReference>
<dbReference type="Proteomes" id="UP000320762">
    <property type="component" value="Unassembled WGS sequence"/>
</dbReference>
<evidence type="ECO:0000256" key="1">
    <source>
        <dbReference type="SAM" id="MobiDB-lite"/>
    </source>
</evidence>
<organism evidence="3 4">
    <name type="scientific">Schizophyllum amplum</name>
    <dbReference type="NCBI Taxonomy" id="97359"/>
    <lineage>
        <taxon>Eukaryota</taxon>
        <taxon>Fungi</taxon>
        <taxon>Dikarya</taxon>
        <taxon>Basidiomycota</taxon>
        <taxon>Agaricomycotina</taxon>
        <taxon>Agaricomycetes</taxon>
        <taxon>Agaricomycetidae</taxon>
        <taxon>Agaricales</taxon>
        <taxon>Schizophyllaceae</taxon>
        <taxon>Schizophyllum</taxon>
    </lineage>
</organism>
<dbReference type="Pfam" id="PF12234">
    <property type="entry name" value="Rav1p_C"/>
    <property type="match status" value="1"/>
</dbReference>
<feature type="region of interest" description="Disordered" evidence="1">
    <location>
        <begin position="1239"/>
        <end position="1258"/>
    </location>
</feature>
<name>A0A550CME1_9AGAR</name>
<dbReference type="OrthoDB" id="342131at2759"/>
<dbReference type="PANTHER" id="PTHR13950:SF9">
    <property type="entry name" value="RABCONNECTIN-3A"/>
    <property type="match status" value="1"/>
</dbReference>
<dbReference type="PANTHER" id="PTHR13950">
    <property type="entry name" value="RABCONNECTIN-RELATED"/>
    <property type="match status" value="1"/>
</dbReference>
<reference evidence="3 4" key="1">
    <citation type="journal article" date="2019" name="New Phytol.">
        <title>Comparative genomics reveals unique wood-decay strategies and fruiting body development in the Schizophyllaceae.</title>
        <authorList>
            <person name="Almasi E."/>
            <person name="Sahu N."/>
            <person name="Krizsan K."/>
            <person name="Balint B."/>
            <person name="Kovacs G.M."/>
            <person name="Kiss B."/>
            <person name="Cseklye J."/>
            <person name="Drula E."/>
            <person name="Henrissat B."/>
            <person name="Nagy I."/>
            <person name="Chovatia M."/>
            <person name="Adam C."/>
            <person name="LaButti K."/>
            <person name="Lipzen A."/>
            <person name="Riley R."/>
            <person name="Grigoriev I.V."/>
            <person name="Nagy L.G."/>
        </authorList>
    </citation>
    <scope>NUCLEOTIDE SEQUENCE [LARGE SCALE GENOMIC DNA]</scope>
    <source>
        <strain evidence="3 4">NL-1724</strain>
    </source>
</reference>
<dbReference type="InterPro" id="IPR036322">
    <property type="entry name" value="WD40_repeat_dom_sf"/>
</dbReference>
<gene>
    <name evidence="3" type="ORF">BD626DRAFT_398272</name>
</gene>
<dbReference type="GO" id="GO:0007035">
    <property type="term" value="P:vacuolar acidification"/>
    <property type="evidence" value="ECO:0007669"/>
    <property type="project" value="TreeGrafter"/>
</dbReference>
<feature type="region of interest" description="Disordered" evidence="1">
    <location>
        <begin position="1283"/>
        <end position="1314"/>
    </location>
</feature>
<evidence type="ECO:0000313" key="3">
    <source>
        <dbReference type="EMBL" id="TRM65970.1"/>
    </source>
</evidence>
<comment type="caution">
    <text evidence="3">The sequence shown here is derived from an EMBL/GenBank/DDBJ whole genome shotgun (WGS) entry which is preliminary data.</text>
</comment>
<evidence type="ECO:0000313" key="4">
    <source>
        <dbReference type="Proteomes" id="UP000320762"/>
    </source>
</evidence>
<dbReference type="EMBL" id="VDMD01000004">
    <property type="protein sequence ID" value="TRM65970.1"/>
    <property type="molecule type" value="Genomic_DNA"/>
</dbReference>
<protein>
    <submittedName>
        <fullName evidence="3">RAVE protein 1 C terminal-domain-containing protein</fullName>
    </submittedName>
</protein>
<evidence type="ECO:0000259" key="2">
    <source>
        <dbReference type="Pfam" id="PF12234"/>
    </source>
</evidence>
<accession>A0A550CME1</accession>
<keyword evidence="4" id="KW-1185">Reference proteome</keyword>